<name>A0ACC0AF74_CATRO</name>
<keyword evidence="2" id="KW-1185">Reference proteome</keyword>
<dbReference type="Proteomes" id="UP001060085">
    <property type="component" value="Linkage Group LG06"/>
</dbReference>
<comment type="caution">
    <text evidence="1">The sequence shown here is derived from an EMBL/GenBank/DDBJ whole genome shotgun (WGS) entry which is preliminary data.</text>
</comment>
<reference evidence="2" key="1">
    <citation type="journal article" date="2023" name="Nat. Plants">
        <title>Single-cell RNA sequencing provides a high-resolution roadmap for understanding the multicellular compartmentation of specialized metabolism.</title>
        <authorList>
            <person name="Sun S."/>
            <person name="Shen X."/>
            <person name="Li Y."/>
            <person name="Li Y."/>
            <person name="Wang S."/>
            <person name="Li R."/>
            <person name="Zhang H."/>
            <person name="Shen G."/>
            <person name="Guo B."/>
            <person name="Wei J."/>
            <person name="Xu J."/>
            <person name="St-Pierre B."/>
            <person name="Chen S."/>
            <person name="Sun C."/>
        </authorList>
    </citation>
    <scope>NUCLEOTIDE SEQUENCE [LARGE SCALE GENOMIC DNA]</scope>
</reference>
<proteinExistence type="predicted"/>
<accession>A0ACC0AF74</accession>
<sequence length="202" mass="22466">MATSVRPPSYTLTGYFRALLPRALAYLSDIHEAQLPEIVESTRRYVDELAHKRASIEPQEVMLARLCEKFMPDESCPHIKDNVVLSVGENKDTFLSRVKGLKCEYVGLDVRKEMESKSQGCTGSVSFVDFSIYLRLATLLPAVGIGNKGSPDRRLSLTVGSSNRRQYVQGTNGKGRRRPTASDYNNRALGGELGQFSMTNFP</sequence>
<evidence type="ECO:0000313" key="2">
    <source>
        <dbReference type="Proteomes" id="UP001060085"/>
    </source>
</evidence>
<evidence type="ECO:0000313" key="1">
    <source>
        <dbReference type="EMBL" id="KAI5658088.1"/>
    </source>
</evidence>
<organism evidence="1 2">
    <name type="scientific">Catharanthus roseus</name>
    <name type="common">Madagascar periwinkle</name>
    <name type="synonym">Vinca rosea</name>
    <dbReference type="NCBI Taxonomy" id="4058"/>
    <lineage>
        <taxon>Eukaryota</taxon>
        <taxon>Viridiplantae</taxon>
        <taxon>Streptophyta</taxon>
        <taxon>Embryophyta</taxon>
        <taxon>Tracheophyta</taxon>
        <taxon>Spermatophyta</taxon>
        <taxon>Magnoliopsida</taxon>
        <taxon>eudicotyledons</taxon>
        <taxon>Gunneridae</taxon>
        <taxon>Pentapetalae</taxon>
        <taxon>asterids</taxon>
        <taxon>lamiids</taxon>
        <taxon>Gentianales</taxon>
        <taxon>Apocynaceae</taxon>
        <taxon>Rauvolfioideae</taxon>
        <taxon>Vinceae</taxon>
        <taxon>Catharanthinae</taxon>
        <taxon>Catharanthus</taxon>
    </lineage>
</organism>
<dbReference type="EMBL" id="CM044706">
    <property type="protein sequence ID" value="KAI5658088.1"/>
    <property type="molecule type" value="Genomic_DNA"/>
</dbReference>
<gene>
    <name evidence="1" type="ORF">M9H77_26881</name>
</gene>
<protein>
    <submittedName>
        <fullName evidence="1">Uncharacterized protein</fullName>
    </submittedName>
</protein>